<evidence type="ECO:0000259" key="1">
    <source>
        <dbReference type="Pfam" id="PF02754"/>
    </source>
</evidence>
<protein>
    <submittedName>
        <fullName evidence="2">Cysteine-rich domain protein</fullName>
    </submittedName>
</protein>
<evidence type="ECO:0000313" key="3">
    <source>
        <dbReference type="Proteomes" id="UP000006237"/>
    </source>
</evidence>
<feature type="domain" description="Cysteine-rich" evidence="1">
    <location>
        <begin position="32"/>
        <end position="113"/>
    </location>
</feature>
<comment type="caution">
    <text evidence="2">The sequence shown here is derived from an EMBL/GenBank/DDBJ whole genome shotgun (WGS) entry which is preliminary data.</text>
</comment>
<dbReference type="Pfam" id="PF02754">
    <property type="entry name" value="CCG"/>
    <property type="match status" value="2"/>
</dbReference>
<proteinExistence type="predicted"/>
<accession>A0ABM9XNK5</accession>
<evidence type="ECO:0000313" key="2">
    <source>
        <dbReference type="EMBL" id="EEI62755.1"/>
    </source>
</evidence>
<dbReference type="InterPro" id="IPR004017">
    <property type="entry name" value="Cys_rich_dom"/>
</dbReference>
<reference evidence="2 3" key="1">
    <citation type="submission" date="2009-01" db="EMBL/GenBank/DDBJ databases">
        <authorList>
            <person name="Qin X."/>
            <person name="Bachman B."/>
            <person name="Battles P."/>
            <person name="Bell A."/>
            <person name="Bess C."/>
            <person name="Bickham C."/>
            <person name="Chaboub L."/>
            <person name="Chen D."/>
            <person name="Coyle M."/>
            <person name="Deiros D.R."/>
            <person name="Dinh H."/>
            <person name="Forbes L."/>
            <person name="Fowler G."/>
            <person name="Francisco L."/>
            <person name="Fu Q."/>
            <person name="Gubbala S."/>
            <person name="Hale W."/>
            <person name="Han Y."/>
            <person name="Hemphill L."/>
            <person name="Highlander S.K."/>
            <person name="Hirani K."/>
            <person name="Hogues M."/>
            <person name="Jackson L."/>
            <person name="Jakkamsetti A."/>
            <person name="Javaid M."/>
            <person name="Jiang H."/>
            <person name="Korchina V."/>
            <person name="Kovar C."/>
            <person name="Lara F."/>
            <person name="Lee S."/>
            <person name="Mata R."/>
            <person name="Mathew T."/>
            <person name="Moen C."/>
            <person name="Morales K."/>
            <person name="Munidasa M."/>
            <person name="Nazareth L."/>
            <person name="Ngo R."/>
            <person name="Nguyen L."/>
            <person name="Okwuonu G."/>
            <person name="Ongeri F."/>
            <person name="Patil S."/>
            <person name="Petrosino J."/>
            <person name="Pham C."/>
            <person name="Pham P."/>
            <person name="Pu L.-L."/>
            <person name="Puazo M."/>
            <person name="Raj R."/>
            <person name="Reid J."/>
            <person name="Rouhana J."/>
            <person name="Saada N."/>
            <person name="Shang Y."/>
            <person name="Simmons D."/>
            <person name="Thornton R."/>
            <person name="Warren J."/>
            <person name="Weissenberger G."/>
            <person name="Zhang J."/>
            <person name="Zhang L."/>
            <person name="Zhou C."/>
            <person name="Zhu D."/>
            <person name="Muzny D."/>
            <person name="Worley K."/>
            <person name="Gibbs R."/>
        </authorList>
    </citation>
    <scope>NUCLEOTIDE SEQUENCE [LARGE SCALE GENOMIC DNA]</scope>
    <source>
        <strain evidence="2 3">ATCC 51866</strain>
    </source>
</reference>
<gene>
    <name evidence="2" type="ORF">HMPREF0293_1904</name>
</gene>
<name>A0ABM9XNK5_9CORY</name>
<dbReference type="PANTHER" id="PTHR30296">
    <property type="entry name" value="UNCHARACTERIZED PROTEIN YKGE"/>
    <property type="match status" value="1"/>
</dbReference>
<organism evidence="2 3">
    <name type="scientific">Corynebacterium glucuronolyticum ATCC 51866</name>
    <dbReference type="NCBI Taxonomy" id="548478"/>
    <lineage>
        <taxon>Bacteria</taxon>
        <taxon>Bacillati</taxon>
        <taxon>Actinomycetota</taxon>
        <taxon>Actinomycetes</taxon>
        <taxon>Mycobacteriales</taxon>
        <taxon>Corynebacteriaceae</taxon>
        <taxon>Corynebacterium</taxon>
    </lineage>
</organism>
<sequence length="290" mass="31861">MSDVPSTIRLHREMSARSSGFASKSKELQLRVALFNTCIGDAMFPDVLKATAVILSRLGYEVVVPEEQTCCGQMHYNTGYRKEVVPMVENYVDAFSDPSIDYVVAPSGSCIHSVRSQHPQVAEKYGTAALRDGVSKVTKKSLDLSEFLIDVAQTDNVGAFFPHRVTYHPSCHGKRMLGLGERPLQLLRNVEAIDLVELPNAEECCGFGGTFSLKAPEISAAMVNDKTRHIRETGAEYVTGGDQSCLWNIGGTLSRQHAGIRAVHMAEILASTKEHPWTPTSAVYDKEKML</sequence>
<dbReference type="Proteomes" id="UP000006237">
    <property type="component" value="Unassembled WGS sequence"/>
</dbReference>
<dbReference type="PANTHER" id="PTHR30296:SF0">
    <property type="entry name" value="LACTATE UTILIZATION PROTEIN A"/>
    <property type="match status" value="1"/>
</dbReference>
<dbReference type="EMBL" id="ACHF01000067">
    <property type="protein sequence ID" value="EEI62755.1"/>
    <property type="molecule type" value="Genomic_DNA"/>
</dbReference>
<feature type="domain" description="Cysteine-rich" evidence="1">
    <location>
        <begin position="165"/>
        <end position="249"/>
    </location>
</feature>
<keyword evidence="3" id="KW-1185">Reference proteome</keyword>